<name>A0AAW0EEL8_9AGAR</name>
<dbReference type="EMBL" id="JAYKXP010000001">
    <property type="protein sequence ID" value="KAK7062530.1"/>
    <property type="molecule type" value="Genomic_DNA"/>
</dbReference>
<keyword evidence="5" id="KW-0819">tRNA processing</keyword>
<feature type="region of interest" description="Disordered" evidence="11">
    <location>
        <begin position="1093"/>
        <end position="1115"/>
    </location>
</feature>
<dbReference type="PANTHER" id="PTHR12553:SF49">
    <property type="entry name" value="ZINC PHOSPHODIESTERASE ELAC PROTEIN 2"/>
    <property type="match status" value="1"/>
</dbReference>
<organism evidence="15 16">
    <name type="scientific">Paramarasmius palmivorus</name>
    <dbReference type="NCBI Taxonomy" id="297713"/>
    <lineage>
        <taxon>Eukaryota</taxon>
        <taxon>Fungi</taxon>
        <taxon>Dikarya</taxon>
        <taxon>Basidiomycota</taxon>
        <taxon>Agaricomycotina</taxon>
        <taxon>Agaricomycetes</taxon>
        <taxon>Agaricomycetidae</taxon>
        <taxon>Agaricales</taxon>
        <taxon>Marasmiineae</taxon>
        <taxon>Marasmiaceae</taxon>
        <taxon>Paramarasmius</taxon>
    </lineage>
</organism>
<dbReference type="GO" id="GO:1990180">
    <property type="term" value="P:mitochondrial tRNA 3'-end processing"/>
    <property type="evidence" value="ECO:0007669"/>
    <property type="project" value="TreeGrafter"/>
</dbReference>
<dbReference type="Gene3D" id="3.60.15.10">
    <property type="entry name" value="Ribonuclease Z/Hydroxyacylglutathione hydrolase-like"/>
    <property type="match status" value="2"/>
</dbReference>
<comment type="cofactor">
    <cofactor evidence="2">
        <name>Zn(2+)</name>
        <dbReference type="ChEBI" id="CHEBI:29105"/>
    </cofactor>
</comment>
<comment type="catalytic activity">
    <reaction evidence="1">
        <text>Endonucleolytic cleavage of RNA, removing extra 3' nucleotides from tRNA precursor, generating 3' termini of tRNAs. A 3'-hydroxy group is left at the tRNA terminus and a 5'-phosphoryl group is left at the trailer molecule.</text>
        <dbReference type="EC" id="3.1.26.11"/>
    </reaction>
</comment>
<keyword evidence="6" id="KW-0540">Nuclease</keyword>
<evidence type="ECO:0000256" key="9">
    <source>
        <dbReference type="ARBA" id="ARBA00022801"/>
    </source>
</evidence>
<keyword evidence="16" id="KW-1185">Reference proteome</keyword>
<keyword evidence="7" id="KW-0479">Metal-binding</keyword>
<evidence type="ECO:0000256" key="12">
    <source>
        <dbReference type="SAM" id="SignalP"/>
    </source>
</evidence>
<evidence type="ECO:0000313" key="15">
    <source>
        <dbReference type="EMBL" id="KAK7062530.1"/>
    </source>
</evidence>
<dbReference type="GO" id="GO:0042781">
    <property type="term" value="F:3'-tRNA processing endoribonuclease activity"/>
    <property type="evidence" value="ECO:0007669"/>
    <property type="project" value="UniProtKB-EC"/>
</dbReference>
<evidence type="ECO:0000259" key="13">
    <source>
        <dbReference type="Pfam" id="PF12706"/>
    </source>
</evidence>
<feature type="compositionally biased region" description="Acidic residues" evidence="11">
    <location>
        <begin position="1096"/>
        <end position="1115"/>
    </location>
</feature>
<feature type="chain" id="PRO_5043967881" description="ribonuclease Z" evidence="12">
    <location>
        <begin position="20"/>
        <end position="1115"/>
    </location>
</feature>
<dbReference type="Proteomes" id="UP001383192">
    <property type="component" value="Unassembled WGS sequence"/>
</dbReference>
<evidence type="ECO:0000256" key="3">
    <source>
        <dbReference type="ARBA" id="ARBA00007823"/>
    </source>
</evidence>
<dbReference type="Pfam" id="PF13691">
    <property type="entry name" value="Lactamase_B_4"/>
    <property type="match status" value="1"/>
</dbReference>
<evidence type="ECO:0000256" key="5">
    <source>
        <dbReference type="ARBA" id="ARBA00022694"/>
    </source>
</evidence>
<keyword evidence="10" id="KW-0862">Zinc</keyword>
<dbReference type="GO" id="GO:0005739">
    <property type="term" value="C:mitochondrion"/>
    <property type="evidence" value="ECO:0007669"/>
    <property type="project" value="TreeGrafter"/>
</dbReference>
<dbReference type="CDD" id="cd07718">
    <property type="entry name" value="RNaseZ_ELAC1_ELAC2-C-term-like_MBL-fold"/>
    <property type="match status" value="1"/>
</dbReference>
<evidence type="ECO:0000256" key="6">
    <source>
        <dbReference type="ARBA" id="ARBA00022722"/>
    </source>
</evidence>
<dbReference type="GO" id="GO:0046872">
    <property type="term" value="F:metal ion binding"/>
    <property type="evidence" value="ECO:0007669"/>
    <property type="project" value="UniProtKB-KW"/>
</dbReference>
<keyword evidence="12" id="KW-0732">Signal</keyword>
<evidence type="ECO:0000256" key="2">
    <source>
        <dbReference type="ARBA" id="ARBA00001947"/>
    </source>
</evidence>
<dbReference type="InterPro" id="IPR036866">
    <property type="entry name" value="RibonucZ/Hydroxyglut_hydro"/>
</dbReference>
<evidence type="ECO:0000256" key="4">
    <source>
        <dbReference type="ARBA" id="ARBA00012477"/>
    </source>
</evidence>
<protein>
    <recommendedName>
        <fullName evidence="4">ribonuclease Z</fullName>
        <ecNumber evidence="4">3.1.26.11</ecNumber>
    </recommendedName>
</protein>
<evidence type="ECO:0000256" key="11">
    <source>
        <dbReference type="SAM" id="MobiDB-lite"/>
    </source>
</evidence>
<evidence type="ECO:0000256" key="8">
    <source>
        <dbReference type="ARBA" id="ARBA00022759"/>
    </source>
</evidence>
<feature type="domain" description="Metallo-beta-lactamase" evidence="13">
    <location>
        <begin position="951"/>
        <end position="1035"/>
    </location>
</feature>
<keyword evidence="9" id="KW-0378">Hydrolase</keyword>
<evidence type="ECO:0000313" key="16">
    <source>
        <dbReference type="Proteomes" id="UP001383192"/>
    </source>
</evidence>
<feature type="signal peptide" evidence="12">
    <location>
        <begin position="1"/>
        <end position="19"/>
    </location>
</feature>
<dbReference type="InterPro" id="IPR027794">
    <property type="entry name" value="tRNase_Z_dom"/>
</dbReference>
<dbReference type="Pfam" id="PF19271">
    <property type="entry name" value="Nis1"/>
    <property type="match status" value="1"/>
</dbReference>
<sequence>MKFLATAVSVAFFLSSVVAQKANIAIPTMGSDVSAGSNVVIEVDRPNFQSSAVEVAIVLAIQSCSSSETACRDPEDGFGPATILYSGPYNPQYASPPGRLPPHQNFTVQIPEKIAKGTAQLNLAHFNLVGSNTARTVRPTSETSFEAHQQKKNSKLASIFSWSISRPLCRSFFNPLSVFATSRSRFSSTLTPQPGERRAMQWSGTVLSTVSSDTEPSILFTFDSAKYIFNAGENTNRAFKQSRKTWRRTKGLFFTGVSPQRAGGLPGLIMSFAEAAPPRMDVVGPPGLKHYLASMRAYVYRDSIPVIPCETPFELPSSSSTPDPVFKDENISVYSIPVYPTDTTAIPDGLSDPQDATGSLKRKHPDSASQGPPAKKAHTEAKSSRGETLQNMIKRPDFSPSALEGEIAQSWRGAMVDIMFPKRPQAEKSRSSKRKGKQSGIKETLEPGNNSDEYRRSNIPPGFHSQLPSFSLPSTEEIPNPLLSSQCNTAYIIAGPRIRGKFDVAKSLELGVPKGRERSKLAQGESITFTVEIDDGVDEDGNPKKKQIERTVKPEDILGPSEAPSVVIILDIPTPAHIASAIRPFTESSFYKKFRTNDEEHLKEYTVRTVYHILGDGVLEDPRYKEFMRGFWDDANHVVSSREHSPDPVTFTSAAYNQLRLSQLDSEIFRVPYYNLTPKKDLSSVTDLPRNVHLMVANLNTSLRPAGSPIHDPEAASLDRFHPVVASPTGVEYSAETQKAFEDAKKRVTQVQNEKGDQNTESGANVRVITLGTGSAIPSKYRNVSSTLIMIPGYGNVLLDCGEGTWGQLARHFGTDENSETNIWRVLRDLRCIYISHIHADHHMGLAQVLMKRKELIPQPTEPLYLVAIRTVHLYLRELSDLIDIGVNSDPSNGVVTILSDAIHWKQRDAYPTSGMWSVGGEEPWLDINLSKENARQLCHKLGLKSFATVDVRHRTRCYGCVLKHNDGWSISFSGDTMPADSLVYASQGATLLIHEATMADNQEELALKKAHSTLGQALEIGKRMNARNLLLTHFSARYPKTPQYKSDQGKDDSWLRSFNGVVAFAFDHANMSIGTMWKMNYYLPALESSYKQTVDEDGEDEDVEGEETTEVSLM</sequence>
<keyword evidence="8" id="KW-0255">Endonuclease</keyword>
<dbReference type="InterPro" id="IPR045469">
    <property type="entry name" value="Nis1"/>
</dbReference>
<feature type="region of interest" description="Disordered" evidence="11">
    <location>
        <begin position="344"/>
        <end position="401"/>
    </location>
</feature>
<dbReference type="EC" id="3.1.26.11" evidence="4"/>
<dbReference type="AlphaFoldDB" id="A0AAW0EEL8"/>
<dbReference type="InterPro" id="IPR001279">
    <property type="entry name" value="Metallo-B-lactamas"/>
</dbReference>
<evidence type="ECO:0000256" key="7">
    <source>
        <dbReference type="ARBA" id="ARBA00022723"/>
    </source>
</evidence>
<reference evidence="15 16" key="1">
    <citation type="submission" date="2024-01" db="EMBL/GenBank/DDBJ databases">
        <title>A draft genome for a cacao thread blight-causing isolate of Paramarasmius palmivorus.</title>
        <authorList>
            <person name="Baruah I.K."/>
            <person name="Bukari Y."/>
            <person name="Amoako-Attah I."/>
            <person name="Meinhardt L.W."/>
            <person name="Bailey B.A."/>
            <person name="Cohen S.P."/>
        </authorList>
    </citation>
    <scope>NUCLEOTIDE SEQUENCE [LARGE SCALE GENOMIC DNA]</scope>
    <source>
        <strain evidence="15 16">GH-12</strain>
    </source>
</reference>
<evidence type="ECO:0000256" key="1">
    <source>
        <dbReference type="ARBA" id="ARBA00000402"/>
    </source>
</evidence>
<accession>A0AAW0EEL8</accession>
<evidence type="ECO:0000256" key="10">
    <source>
        <dbReference type="ARBA" id="ARBA00022833"/>
    </source>
</evidence>
<comment type="caution">
    <text evidence="15">The sequence shown here is derived from an EMBL/GenBank/DDBJ whole genome shotgun (WGS) entry which is preliminary data.</text>
</comment>
<dbReference type="PANTHER" id="PTHR12553">
    <property type="entry name" value="ZINC PHOSPHODIESTERASE ELAC PROTEIN 2"/>
    <property type="match status" value="1"/>
</dbReference>
<comment type="similarity">
    <text evidence="3">Belongs to the RNase Z family.</text>
</comment>
<proteinExistence type="inferred from homology"/>
<dbReference type="InterPro" id="IPR047151">
    <property type="entry name" value="RNZ2-like"/>
</dbReference>
<dbReference type="Pfam" id="PF23023">
    <property type="entry name" value="Anti-Pycsar_Apyc1"/>
    <property type="match status" value="1"/>
</dbReference>
<feature type="region of interest" description="Disordered" evidence="11">
    <location>
        <begin position="422"/>
        <end position="472"/>
    </location>
</feature>
<dbReference type="Pfam" id="PF12706">
    <property type="entry name" value="Lactamase_B_2"/>
    <property type="match status" value="1"/>
</dbReference>
<feature type="domain" description="tRNase Z endonuclease" evidence="14">
    <location>
        <begin position="206"/>
        <end position="260"/>
    </location>
</feature>
<dbReference type="SUPFAM" id="SSF56281">
    <property type="entry name" value="Metallo-hydrolase/oxidoreductase"/>
    <property type="match status" value="2"/>
</dbReference>
<gene>
    <name evidence="15" type="ORF">VNI00_000018</name>
</gene>
<evidence type="ECO:0000259" key="14">
    <source>
        <dbReference type="Pfam" id="PF13691"/>
    </source>
</evidence>